<comment type="caution">
    <text evidence="1">The sequence shown here is derived from an EMBL/GenBank/DDBJ whole genome shotgun (WGS) entry which is preliminary data.</text>
</comment>
<evidence type="ECO:0008006" key="3">
    <source>
        <dbReference type="Google" id="ProtNLM"/>
    </source>
</evidence>
<gene>
    <name evidence="1" type="ORF">HMPREF9715_02584</name>
</gene>
<proteinExistence type="predicted"/>
<evidence type="ECO:0000313" key="2">
    <source>
        <dbReference type="Proteomes" id="UP000004834"/>
    </source>
</evidence>
<dbReference type="RefSeq" id="WP_006264142.1">
    <property type="nucleotide sequence ID" value="NZ_JH590838.1"/>
</dbReference>
<dbReference type="EMBL" id="AGEE01000036">
    <property type="protein sequence ID" value="EHO08800.1"/>
    <property type="molecule type" value="Genomic_DNA"/>
</dbReference>
<name>A0AAV3F0P8_9FLAO</name>
<reference evidence="1 2" key="1">
    <citation type="submission" date="2011-11" db="EMBL/GenBank/DDBJ databases">
        <title>The Genome Sequence of Myroides odoratimimus CIP 101113.</title>
        <authorList>
            <person name="Earl A."/>
            <person name="Ward D."/>
            <person name="Feldgarden M."/>
            <person name="Gevers D."/>
            <person name="Huys G."/>
            <person name="Young S.K."/>
            <person name="Zeng Q."/>
            <person name="Gargeya S."/>
            <person name="Fitzgerald M."/>
            <person name="Haas B."/>
            <person name="Abouelleil A."/>
            <person name="Alvarado L."/>
            <person name="Arachchi H.M."/>
            <person name="Berlin A."/>
            <person name="Brown A."/>
            <person name="Chapman S.B."/>
            <person name="Chen Z."/>
            <person name="Dunbar C."/>
            <person name="Freedman E."/>
            <person name="Gearin G."/>
            <person name="Goldberg J."/>
            <person name="Griggs A."/>
            <person name="Gujja S."/>
            <person name="Heiman D."/>
            <person name="Howarth C."/>
            <person name="Larson L."/>
            <person name="Lui A."/>
            <person name="MacDonald P.J.P."/>
            <person name="Montmayeur A."/>
            <person name="Murphy C."/>
            <person name="Neiman D."/>
            <person name="Pearson M."/>
            <person name="Priest M."/>
            <person name="Roberts A."/>
            <person name="Saif S."/>
            <person name="Shea T."/>
            <person name="Shenoy N."/>
            <person name="Sisk P."/>
            <person name="Stolte C."/>
            <person name="Sykes S."/>
            <person name="Wortman J."/>
            <person name="Nusbaum C."/>
            <person name="Birren B."/>
        </authorList>
    </citation>
    <scope>NUCLEOTIDE SEQUENCE [LARGE SCALE GENOMIC DNA]</scope>
    <source>
        <strain evidence="1 2">CIP 101113</strain>
    </source>
</reference>
<accession>A0AAV3F0P8</accession>
<organism evidence="1 2">
    <name type="scientific">Myroides odoratimimus CIP 101113</name>
    <dbReference type="NCBI Taxonomy" id="883154"/>
    <lineage>
        <taxon>Bacteria</taxon>
        <taxon>Pseudomonadati</taxon>
        <taxon>Bacteroidota</taxon>
        <taxon>Flavobacteriia</taxon>
        <taxon>Flavobacteriales</taxon>
        <taxon>Flavobacteriaceae</taxon>
        <taxon>Myroides</taxon>
    </lineage>
</organism>
<sequence length="184" mass="21329">MTHKELYQIVLATDIHVKSRMDTLAVIGSDEEVLQFLLKYSFEYDDAIHVMSTVLLQDILDRDILRLEPYLDTFIDNVEFVTNESSKRLISRICWLVAKSKKLVRTSVQEKKLVEVSLLWLSTDSKVATEAFAMDILMLLGHQYKEDMKLIGEVIELNYPKRTAAYQNKAKKFMAYSLRLTVDS</sequence>
<dbReference type="AlphaFoldDB" id="A0AAV3F0P8"/>
<protein>
    <recommendedName>
        <fullName evidence="3">Adenylosuccinate lyase</fullName>
    </recommendedName>
</protein>
<evidence type="ECO:0000313" key="1">
    <source>
        <dbReference type="EMBL" id="EHO08800.1"/>
    </source>
</evidence>
<dbReference type="Proteomes" id="UP000004834">
    <property type="component" value="Unassembled WGS sequence"/>
</dbReference>